<dbReference type="AlphaFoldDB" id="A0A0F8YKF6"/>
<evidence type="ECO:0000313" key="1">
    <source>
        <dbReference type="EMBL" id="KKK48581.1"/>
    </source>
</evidence>
<sequence>YRCEDGEMLNSWATEDRCKVYSHPVFEHSFADAIKFTSREDADDAKRSMGCGRRAIVVPVSGAALRIAEQIKELDKKLNSVQVGGEENNAEVIRIFEQKKAFEDKLKNNVKRFKGN</sequence>
<name>A0A0F8YKF6_9ZZZZ</name>
<accession>A0A0F8YKF6</accession>
<feature type="non-terminal residue" evidence="1">
    <location>
        <position position="1"/>
    </location>
</feature>
<proteinExistence type="predicted"/>
<organism evidence="1">
    <name type="scientific">marine sediment metagenome</name>
    <dbReference type="NCBI Taxonomy" id="412755"/>
    <lineage>
        <taxon>unclassified sequences</taxon>
        <taxon>metagenomes</taxon>
        <taxon>ecological metagenomes</taxon>
    </lineage>
</organism>
<gene>
    <name evidence="1" type="ORF">LCGC14_3143660</name>
</gene>
<reference evidence="1" key="1">
    <citation type="journal article" date="2015" name="Nature">
        <title>Complex archaea that bridge the gap between prokaryotes and eukaryotes.</title>
        <authorList>
            <person name="Spang A."/>
            <person name="Saw J.H."/>
            <person name="Jorgensen S.L."/>
            <person name="Zaremba-Niedzwiedzka K."/>
            <person name="Martijn J."/>
            <person name="Lind A.E."/>
            <person name="van Eijk R."/>
            <person name="Schleper C."/>
            <person name="Guy L."/>
            <person name="Ettema T.J."/>
        </authorList>
    </citation>
    <scope>NUCLEOTIDE SEQUENCE</scope>
</reference>
<comment type="caution">
    <text evidence="1">The sequence shown here is derived from an EMBL/GenBank/DDBJ whole genome shotgun (WGS) entry which is preliminary data.</text>
</comment>
<protein>
    <submittedName>
        <fullName evidence="1">Uncharacterized protein</fullName>
    </submittedName>
</protein>
<dbReference type="EMBL" id="LAZR01068995">
    <property type="protein sequence ID" value="KKK48581.1"/>
    <property type="molecule type" value="Genomic_DNA"/>
</dbReference>